<dbReference type="AlphaFoldDB" id="Q6LQP8"/>
<name>Q6LQP8_PHOPR</name>
<dbReference type="InterPro" id="IPR051545">
    <property type="entry name" value="NAD(P)H_dehydrogenase_qn"/>
</dbReference>
<keyword evidence="5" id="KW-1185">Reference proteome</keyword>
<feature type="domain" description="Flavodoxin-like fold" evidence="3">
    <location>
        <begin position="13"/>
        <end position="184"/>
    </location>
</feature>
<reference evidence="5" key="1">
    <citation type="journal article" date="2005" name="Science">
        <title>Life at depth: Photobacterium profundum genome sequence and expression analysis.</title>
        <authorList>
            <person name="Vezzi A."/>
            <person name="Campanaro S."/>
            <person name="D'Angelo M."/>
            <person name="Simonato F."/>
            <person name="Vitulo N."/>
            <person name="Lauro F.M."/>
            <person name="Cestaro A."/>
            <person name="Malacrida G."/>
            <person name="Simionati B."/>
            <person name="Cannata N."/>
            <person name="Romualdi C."/>
            <person name="Bartlett D.H."/>
            <person name="Valle G."/>
        </authorList>
    </citation>
    <scope>NUCLEOTIDE SEQUENCE [LARGE SCALE GENOMIC DNA]</scope>
    <source>
        <strain evidence="5">ATCC BAA-1253 / SS9</strain>
    </source>
</reference>
<dbReference type="HOGENOM" id="CLU_058643_1_0_6"/>
<comment type="similarity">
    <text evidence="1">Belongs to the NAD(P)H dehydrogenase (quinone) family.</text>
</comment>
<dbReference type="PANTHER" id="PTHR10204">
    <property type="entry name" value="NAD P H OXIDOREDUCTASE-RELATED"/>
    <property type="match status" value="1"/>
</dbReference>
<dbReference type="InterPro" id="IPR003680">
    <property type="entry name" value="Flavodoxin_fold"/>
</dbReference>
<dbReference type="Pfam" id="PF02525">
    <property type="entry name" value="Flavodoxin_2"/>
    <property type="match status" value="1"/>
</dbReference>
<evidence type="ECO:0000313" key="4">
    <source>
        <dbReference type="EMBL" id="CAG20378.1"/>
    </source>
</evidence>
<keyword evidence="2" id="KW-0560">Oxidoreductase</keyword>
<dbReference type="EMBL" id="CR378669">
    <property type="protein sequence ID" value="CAG20378.1"/>
    <property type="molecule type" value="Genomic_DNA"/>
</dbReference>
<dbReference type="Gene3D" id="3.40.50.360">
    <property type="match status" value="1"/>
</dbReference>
<evidence type="ECO:0000256" key="1">
    <source>
        <dbReference type="ARBA" id="ARBA00006252"/>
    </source>
</evidence>
<accession>Q6LQP8</accession>
<protein>
    <submittedName>
        <fullName evidence="4">Hypothetical oxidoreductase</fullName>
    </submittedName>
</protein>
<sequence length="201" mass="22947">MLSLFIRVKVMSKKVLVINGNPKSTSYCRELADNYIAASASKNDIRLISLNDLRFEADLTDGYKGSQDLEPDLVYFQQSILWSEHVVFVVPVWWGGMPAKLKGLIDRTFLPGFAFKYKGKGTIPEKLLQGRTADIILTMDTPPFYYRWFQGNPVYKQFKRTILEFCGFKQISATYIGPVMNSTQVQRDKWGRLVSNLAAKV</sequence>
<dbReference type="PANTHER" id="PTHR10204:SF34">
    <property type="entry name" value="NAD(P)H DEHYDROGENASE [QUINONE] 1 ISOFORM 1"/>
    <property type="match status" value="1"/>
</dbReference>
<dbReference type="InterPro" id="IPR029039">
    <property type="entry name" value="Flavoprotein-like_sf"/>
</dbReference>
<evidence type="ECO:0000313" key="5">
    <source>
        <dbReference type="Proteomes" id="UP000000593"/>
    </source>
</evidence>
<dbReference type="KEGG" id="ppr:PBPRA1975"/>
<dbReference type="GO" id="GO:0005829">
    <property type="term" value="C:cytosol"/>
    <property type="evidence" value="ECO:0007669"/>
    <property type="project" value="TreeGrafter"/>
</dbReference>
<dbReference type="STRING" id="298386.PBPRA1975"/>
<gene>
    <name evidence="4" type="primary">SMA1168</name>
    <name evidence="4" type="ordered locus">PBPRA1975</name>
</gene>
<dbReference type="eggNOG" id="COG2249">
    <property type="taxonomic scope" value="Bacteria"/>
</dbReference>
<dbReference type="SUPFAM" id="SSF52218">
    <property type="entry name" value="Flavoproteins"/>
    <property type="match status" value="1"/>
</dbReference>
<organism evidence="4 5">
    <name type="scientific">Photobacterium profundum (strain SS9)</name>
    <dbReference type="NCBI Taxonomy" id="298386"/>
    <lineage>
        <taxon>Bacteria</taxon>
        <taxon>Pseudomonadati</taxon>
        <taxon>Pseudomonadota</taxon>
        <taxon>Gammaproteobacteria</taxon>
        <taxon>Vibrionales</taxon>
        <taxon>Vibrionaceae</taxon>
        <taxon>Photobacterium</taxon>
    </lineage>
</organism>
<dbReference type="GO" id="GO:0003955">
    <property type="term" value="F:NAD(P)H dehydrogenase (quinone) activity"/>
    <property type="evidence" value="ECO:0007669"/>
    <property type="project" value="TreeGrafter"/>
</dbReference>
<evidence type="ECO:0000256" key="2">
    <source>
        <dbReference type="ARBA" id="ARBA00023002"/>
    </source>
</evidence>
<dbReference type="Proteomes" id="UP000000593">
    <property type="component" value="Chromosome 1"/>
</dbReference>
<evidence type="ECO:0000259" key="3">
    <source>
        <dbReference type="Pfam" id="PF02525"/>
    </source>
</evidence>
<proteinExistence type="inferred from homology"/>